<feature type="transmembrane region" description="Helical" evidence="2">
    <location>
        <begin position="25"/>
        <end position="47"/>
    </location>
</feature>
<organism evidence="3 4">
    <name type="scientific">Cryobacterium glaciale</name>
    <dbReference type="NCBI Taxonomy" id="1259145"/>
    <lineage>
        <taxon>Bacteria</taxon>
        <taxon>Bacillati</taxon>
        <taxon>Actinomycetota</taxon>
        <taxon>Actinomycetes</taxon>
        <taxon>Micrococcales</taxon>
        <taxon>Microbacteriaceae</taxon>
        <taxon>Cryobacterium</taxon>
    </lineage>
</organism>
<feature type="region of interest" description="Disordered" evidence="1">
    <location>
        <begin position="52"/>
        <end position="103"/>
    </location>
</feature>
<reference evidence="3 4" key="1">
    <citation type="submission" date="2019-03" db="EMBL/GenBank/DDBJ databases">
        <title>Genomics of glacier-inhabiting Cryobacterium strains.</title>
        <authorList>
            <person name="Liu Q."/>
            <person name="Xin Y.-H."/>
        </authorList>
    </citation>
    <scope>NUCLEOTIDE SEQUENCE [LARGE SCALE GENOMIC DNA]</scope>
    <source>
        <strain evidence="3 4">HLT2-23</strain>
    </source>
</reference>
<dbReference type="RefSeq" id="WP_134501719.1">
    <property type="nucleotide sequence ID" value="NZ_SOEY01000007.1"/>
</dbReference>
<sequence length="241" mass="23789">MSVRHPAPDNTGPASGPGSTTRRRVWWIIASAALAVLVVVLVVAGVASSNGTAPDAAGISASSTPSPRATATMPSTPSAVPSPPPTAITPPTEAAPAPTEAAGELVPPAAQAPVPLTEPAAAVPGVVFGVGAVEAVHGVARGPGEVGGPSLRFTVTVRNETSDTVSLASTVVNLFFGPDQSPATELTSSGGAPFPASVAPGATQQGVFVFAVPSDQRDQVRIAVDYSVGVPIVLFEGAAPR</sequence>
<name>A0A4R8V237_9MICO</name>
<evidence type="ECO:0008006" key="5">
    <source>
        <dbReference type="Google" id="ProtNLM"/>
    </source>
</evidence>
<proteinExistence type="predicted"/>
<dbReference type="AlphaFoldDB" id="A0A4R8V237"/>
<dbReference type="OrthoDB" id="3831250at2"/>
<dbReference type="EMBL" id="SOEY01000007">
    <property type="protein sequence ID" value="TFB75821.1"/>
    <property type="molecule type" value="Genomic_DNA"/>
</dbReference>
<evidence type="ECO:0000313" key="3">
    <source>
        <dbReference type="EMBL" id="TFB75821.1"/>
    </source>
</evidence>
<keyword evidence="2" id="KW-1133">Transmembrane helix</keyword>
<feature type="compositionally biased region" description="Low complexity" evidence="1">
    <location>
        <begin position="60"/>
        <end position="79"/>
    </location>
</feature>
<feature type="region of interest" description="Disordered" evidence="1">
    <location>
        <begin position="1"/>
        <end position="20"/>
    </location>
</feature>
<protein>
    <recommendedName>
        <fullName evidence="5">DUF4352 domain-containing protein</fullName>
    </recommendedName>
</protein>
<gene>
    <name evidence="3" type="ORF">E3O06_04015</name>
</gene>
<comment type="caution">
    <text evidence="3">The sequence shown here is derived from an EMBL/GenBank/DDBJ whole genome shotgun (WGS) entry which is preliminary data.</text>
</comment>
<keyword evidence="4" id="KW-1185">Reference proteome</keyword>
<evidence type="ECO:0000313" key="4">
    <source>
        <dbReference type="Proteomes" id="UP000298173"/>
    </source>
</evidence>
<dbReference type="Proteomes" id="UP000298173">
    <property type="component" value="Unassembled WGS sequence"/>
</dbReference>
<feature type="compositionally biased region" description="Low complexity" evidence="1">
    <location>
        <begin position="89"/>
        <end position="103"/>
    </location>
</feature>
<keyword evidence="2" id="KW-0472">Membrane</keyword>
<keyword evidence="2" id="KW-0812">Transmembrane</keyword>
<evidence type="ECO:0000256" key="2">
    <source>
        <dbReference type="SAM" id="Phobius"/>
    </source>
</evidence>
<accession>A0A4R8V237</accession>
<evidence type="ECO:0000256" key="1">
    <source>
        <dbReference type="SAM" id="MobiDB-lite"/>
    </source>
</evidence>